<dbReference type="PANTHER" id="PTHR31905">
    <property type="entry name" value="COILED-COIL DOMAIN-CONTAINING PROTEIN 58"/>
    <property type="match status" value="1"/>
</dbReference>
<dbReference type="EMBL" id="MQVM01000016">
    <property type="protein sequence ID" value="ONH73130.1"/>
    <property type="molecule type" value="Genomic_DNA"/>
</dbReference>
<dbReference type="VEuPathDB" id="FungiDB:C5L36_0A08470"/>
<dbReference type="InterPro" id="IPR019171">
    <property type="entry name" value="MIX23"/>
</dbReference>
<proteinExistence type="inferred from homology"/>
<evidence type="ECO:0000313" key="3">
    <source>
        <dbReference type="Proteomes" id="UP000189274"/>
    </source>
</evidence>
<comment type="caution">
    <text evidence="2">The sequence shown here is derived from an EMBL/GenBank/DDBJ whole genome shotgun (WGS) entry which is preliminary data.</text>
</comment>
<evidence type="ECO:0000313" key="2">
    <source>
        <dbReference type="EMBL" id="ONH73130.1"/>
    </source>
</evidence>
<dbReference type="PANTHER" id="PTHR31905:SF2">
    <property type="entry name" value="PROTEIN MIX23"/>
    <property type="match status" value="1"/>
</dbReference>
<protein>
    <submittedName>
        <fullName evidence="2">Mitochondrial intermembrane space cysteine motif-containing protein MIX23</fullName>
    </submittedName>
</protein>
<accession>A0A1V2LK32</accession>
<comment type="similarity">
    <text evidence="1">Belongs to the MIX23 family.</text>
</comment>
<dbReference type="Pfam" id="PF09774">
    <property type="entry name" value="MIX23"/>
    <property type="match status" value="1"/>
</dbReference>
<reference evidence="3" key="1">
    <citation type="journal article" date="2017" name="Genome Announc.">
        <title>Genome sequences of Cyberlindnera fabianii 65, Pichia kudriavzevii 129, and Saccharomyces cerevisiae 131 isolated from fermented masau fruits in Zimbabwe.</title>
        <authorList>
            <person name="van Rijswijck I.M.H."/>
            <person name="Derks M.F.L."/>
            <person name="Abee T."/>
            <person name="de Ridder D."/>
            <person name="Smid E.J."/>
        </authorList>
    </citation>
    <scope>NUCLEOTIDE SEQUENCE [LARGE SCALE GENOMIC DNA]</scope>
    <source>
        <strain evidence="3">129</strain>
    </source>
</reference>
<name>A0A1V2LK32_PICKU</name>
<dbReference type="AlphaFoldDB" id="A0A1V2LK32"/>
<gene>
    <name evidence="2" type="ORF">BOH78_3377</name>
</gene>
<evidence type="ECO:0000256" key="1">
    <source>
        <dbReference type="ARBA" id="ARBA00024204"/>
    </source>
</evidence>
<organism evidence="2 3">
    <name type="scientific">Pichia kudriavzevii</name>
    <name type="common">Yeast</name>
    <name type="synonym">Issatchenkia orientalis</name>
    <dbReference type="NCBI Taxonomy" id="4909"/>
    <lineage>
        <taxon>Eukaryota</taxon>
        <taxon>Fungi</taxon>
        <taxon>Dikarya</taxon>
        <taxon>Ascomycota</taxon>
        <taxon>Saccharomycotina</taxon>
        <taxon>Pichiomycetes</taxon>
        <taxon>Pichiales</taxon>
        <taxon>Pichiaceae</taxon>
        <taxon>Pichia</taxon>
    </lineage>
</organism>
<dbReference type="GO" id="GO:0005758">
    <property type="term" value="C:mitochondrial intermembrane space"/>
    <property type="evidence" value="ECO:0007669"/>
    <property type="project" value="InterPro"/>
</dbReference>
<dbReference type="Proteomes" id="UP000189274">
    <property type="component" value="Unassembled WGS sequence"/>
</dbReference>
<sequence>MYTASSNSSGSRREGAVDNLIGDHLIEVPQQPDLSPEICIKDSKSLQAFLRLSRYAVDDNMTTILNSVLNHREMNKNSVFKFGSGSSDGSPCDEFLKTLVYPEWKKRSQVIQYCRDVVANVNAKDSIENSQFAKLSQEEKNEMMRIDPYTYKNLEREYMNKHRKILELQQYYRNEEEVEKIVTDKSANIITQLCKFKDGEVKTFFSDFKSKNK</sequence>